<reference evidence="2" key="1">
    <citation type="submission" date="2022-05" db="EMBL/GenBank/DDBJ databases">
        <title>Halomonas geminus sp. nov. and Halomonas llamarensis sp. nov. isolated from high-altitude salars of the Atacama Desert.</title>
        <authorList>
            <person name="Hintersatz C."/>
            <person name="Rojas L.A."/>
            <person name="Wei T.-S."/>
            <person name="Kutschke S."/>
            <person name="Lehmann F."/>
            <person name="Jain R."/>
            <person name="Pollmann K."/>
        </authorList>
    </citation>
    <scope>NUCLEOTIDE SEQUENCE</scope>
    <source>
        <strain evidence="2">ATCHA</strain>
    </source>
</reference>
<evidence type="ECO:0000256" key="1">
    <source>
        <dbReference type="SAM" id="MobiDB-lite"/>
    </source>
</evidence>
<dbReference type="CDD" id="cd03801">
    <property type="entry name" value="GT4_PimA-like"/>
    <property type="match status" value="1"/>
</dbReference>
<name>A0ABT0SP69_9GAMM</name>
<dbReference type="SUPFAM" id="SSF53756">
    <property type="entry name" value="UDP-Glycosyltransferase/glycogen phosphorylase"/>
    <property type="match status" value="2"/>
</dbReference>
<feature type="region of interest" description="Disordered" evidence="1">
    <location>
        <begin position="1"/>
        <end position="21"/>
    </location>
</feature>
<dbReference type="Pfam" id="PF13692">
    <property type="entry name" value="Glyco_trans_1_4"/>
    <property type="match status" value="2"/>
</dbReference>
<accession>A0ABT0SP69</accession>
<keyword evidence="3" id="KW-1185">Reference proteome</keyword>
<comment type="caution">
    <text evidence="2">The sequence shown here is derived from an EMBL/GenBank/DDBJ whole genome shotgun (WGS) entry which is preliminary data.</text>
</comment>
<proteinExistence type="predicted"/>
<protein>
    <submittedName>
        <fullName evidence="2">Glycosyltransferase</fullName>
    </submittedName>
</protein>
<evidence type="ECO:0000313" key="2">
    <source>
        <dbReference type="EMBL" id="MCL7929598.1"/>
    </source>
</evidence>
<sequence length="788" mass="87852">MPASSPTPLPHTATPPTSDLTTAVQGRPLHVLWANAYCLMDTASGAAMAVREMLRQLDRRGAKVSIVGATVFDDPSGTARFGAQWTSLDASTKPVITVKDPPLTHLLVKTASTQRSRMTAREEALWVSLYRKVLEESPPDVVYYYGGHMMDLLIADEARQRGIPCVAYLANGNYHDTRWCRDVSMILTDSHATARHYQQRLDIAPQPVGAFIDPAPVVAAHTTRERLLFVNPLLEKGAAVVIRLALELETRRPDIVIEVVESRGHWQGLLAKITSQWGEPRHSLSNVVVTPNTPDMRPVYARARVLLAPSLWWESFGRVAAEAMLNGIPAVVTQRGGLPEVIGNAGLTVNLPEACYQPPYAQVPSAAQLKPVIERIERWFDDEAFYRSYVERAYAQGQQHRIENSTQRLIDALLPLALQRHQPRHNANSLAPPLRVRRILLNSFVGGPGSMGRVGYHALKHLVNRGYETHLLPFSNDQAAAYWDDDTRQRVTANPAALAADQQIKFCSVREAGLTRYARHVTPWFFHDVDGLSPRIVTAINANDAVYTSSHFIRDIFIAHGVRVPVTVLGHGVDPAHYRYTQRTVNGPFTFLCVAEPTPRKNLTMLVRAFQRAFGKRADVRLILKTALHDATALRQQCANAANIEIDARALRHEHDMAALYQQAHCFVLPTRFEGFGMPYLEAMATGLPVIATHYSGHLDFCRPDNSYLIDVKRMVAADTTCFPYLPGWWAEPDEDHLVSLMREVLGDYDCALAVGRKAHEHAVGEWTWQAQLDKVFPGPDSPAKDMR</sequence>
<organism evidence="2 3">
    <name type="scientific">Halomonas llamarensis</name>
    <dbReference type="NCBI Taxonomy" id="2945104"/>
    <lineage>
        <taxon>Bacteria</taxon>
        <taxon>Pseudomonadati</taxon>
        <taxon>Pseudomonadota</taxon>
        <taxon>Gammaproteobacteria</taxon>
        <taxon>Oceanospirillales</taxon>
        <taxon>Halomonadaceae</taxon>
        <taxon>Halomonas</taxon>
    </lineage>
</organism>
<gene>
    <name evidence="2" type="ORF">M8006_06275</name>
</gene>
<dbReference type="PANTHER" id="PTHR46656:SF3">
    <property type="entry name" value="PUTATIVE-RELATED"/>
    <property type="match status" value="1"/>
</dbReference>
<evidence type="ECO:0000313" key="3">
    <source>
        <dbReference type="Proteomes" id="UP001165308"/>
    </source>
</evidence>
<dbReference type="PANTHER" id="PTHR46656">
    <property type="entry name" value="PUTATIVE-RELATED"/>
    <property type="match status" value="1"/>
</dbReference>
<dbReference type="RefSeq" id="WP_250080605.1">
    <property type="nucleotide sequence ID" value="NZ_JAMJPJ010000006.1"/>
</dbReference>
<dbReference type="Gene3D" id="3.40.50.2000">
    <property type="entry name" value="Glycogen Phosphorylase B"/>
    <property type="match status" value="2"/>
</dbReference>
<dbReference type="EMBL" id="JAMJPJ010000006">
    <property type="protein sequence ID" value="MCL7929598.1"/>
    <property type="molecule type" value="Genomic_DNA"/>
</dbReference>
<dbReference type="Proteomes" id="UP001165308">
    <property type="component" value="Unassembled WGS sequence"/>
</dbReference>